<comment type="function">
    <text evidence="7">Member of a perinuclear network that controls recombination at multiple loci to maintain genome stability. Required for rDNA repeat stability.</text>
</comment>
<keyword evidence="6 9" id="KW-0472">Membrane</keyword>
<feature type="compositionally biased region" description="Polar residues" evidence="8">
    <location>
        <begin position="436"/>
        <end position="446"/>
    </location>
</feature>
<feature type="region of interest" description="Disordered" evidence="8">
    <location>
        <begin position="376"/>
        <end position="409"/>
    </location>
</feature>
<dbReference type="GO" id="GO:0031965">
    <property type="term" value="C:nuclear membrane"/>
    <property type="evidence" value="ECO:0007669"/>
    <property type="project" value="UniProtKB-SubCell"/>
</dbReference>
<dbReference type="PANTHER" id="PTHR28293">
    <property type="entry name" value="NUCLEAR RIM PROTEIN 1"/>
    <property type="match status" value="1"/>
</dbReference>
<keyword evidence="4 9" id="KW-0812">Transmembrane</keyword>
<accession>A0A8J5QWE8</accession>
<comment type="similarity">
    <text evidence="2">Belongs to the NUR1 family.</text>
</comment>
<evidence type="ECO:0000256" key="5">
    <source>
        <dbReference type="ARBA" id="ARBA00022989"/>
    </source>
</evidence>
<dbReference type="OrthoDB" id="3363151at2759"/>
<comment type="caution">
    <text evidence="10">The sequence shown here is derived from an EMBL/GenBank/DDBJ whole genome shotgun (WGS) entry which is preliminary data.</text>
</comment>
<keyword evidence="5 9" id="KW-1133">Transmembrane helix</keyword>
<sequence>MTNNKKLIRRQSLISKIQSWPFDLWLTINEYRLSIDWDNYATTIALPLGILSICTCLIISTILNYYQSINSKSNNILFNSDYHNYEQLKRNLLSKKPISIADQDDITPFTSTAIGLLNLIYTIIAVLAIINMIQVLTTKRNYGLLYCKQKPKSKSVFKSSIDQISYVLEILAFLLKLFWKDSEEEDVTFDETNEHIGENEIWQLNVWNPPLFQLYLSIALNPINMSIISCLTPTSSSLLSIILLITLITGFNYIWIDKYQSLISDKQIIYQEMFQEYNNKFVKPKTTILKKDAVIDATMGPFHSDVLVDKEGYTFTKSKVFTTHDIKGKQITEYGESIPPTPPSRHQKHQAPQDYLNAFDQRNPYMSYQDNINPYQFSRLPSYNPNPTPPPHGQHQRNDDRSWITSSTPYKPFNPIPIDNFPQMLPLNPLPYTPDLRTSSSPNRLVNRSHSSTRSPSPSHHRGGVSPSLGQRSFLPSVGNRLSPNRPSLGYYDDEDTETGSRRGSIVDQHQQQQGFRSPSPVRASMSEKWKSPSPTRRRPSDVNSSRSWR</sequence>
<feature type="transmembrane region" description="Helical" evidence="9">
    <location>
        <begin position="238"/>
        <end position="256"/>
    </location>
</feature>
<feature type="transmembrane region" description="Helical" evidence="9">
    <location>
        <begin position="40"/>
        <end position="66"/>
    </location>
</feature>
<keyword evidence="11" id="KW-1185">Reference proteome</keyword>
<dbReference type="Pfam" id="PF10332">
    <property type="entry name" value="DUF2418"/>
    <property type="match status" value="1"/>
</dbReference>
<evidence type="ECO:0000256" key="3">
    <source>
        <dbReference type="ARBA" id="ARBA00018310"/>
    </source>
</evidence>
<feature type="transmembrane region" description="Helical" evidence="9">
    <location>
        <begin position="119"/>
        <end position="138"/>
    </location>
</feature>
<feature type="region of interest" description="Disordered" evidence="8">
    <location>
        <begin position="429"/>
        <end position="550"/>
    </location>
</feature>
<gene>
    <name evidence="10" type="ORF">J8A68_000406</name>
</gene>
<dbReference type="GeneID" id="73467207"/>
<evidence type="ECO:0000256" key="2">
    <source>
        <dbReference type="ARBA" id="ARBA00007900"/>
    </source>
</evidence>
<dbReference type="PANTHER" id="PTHR28293:SF1">
    <property type="entry name" value="NUCLEAR RIM PROTEIN 1"/>
    <property type="match status" value="1"/>
</dbReference>
<feature type="compositionally biased region" description="Low complexity" evidence="8">
    <location>
        <begin position="448"/>
        <end position="458"/>
    </location>
</feature>
<feature type="compositionally biased region" description="Polar residues" evidence="8">
    <location>
        <begin position="508"/>
        <end position="517"/>
    </location>
</feature>
<comment type="subcellular location">
    <subcellularLocation>
        <location evidence="1">Nucleus membrane</location>
        <topology evidence="1">Multi-pass membrane protein</topology>
    </subcellularLocation>
</comment>
<proteinExistence type="inferred from homology"/>
<dbReference type="Proteomes" id="UP000694255">
    <property type="component" value="Unassembled WGS sequence"/>
</dbReference>
<evidence type="ECO:0000256" key="1">
    <source>
        <dbReference type="ARBA" id="ARBA00004232"/>
    </source>
</evidence>
<organism evidence="10 11">
    <name type="scientific">[Candida] subhashii</name>
    <dbReference type="NCBI Taxonomy" id="561895"/>
    <lineage>
        <taxon>Eukaryota</taxon>
        <taxon>Fungi</taxon>
        <taxon>Dikarya</taxon>
        <taxon>Ascomycota</taxon>
        <taxon>Saccharomycotina</taxon>
        <taxon>Pichiomycetes</taxon>
        <taxon>Debaryomycetaceae</taxon>
        <taxon>Spathaspora</taxon>
    </lineage>
</organism>
<dbReference type="GO" id="GO:0007096">
    <property type="term" value="P:regulation of exit from mitosis"/>
    <property type="evidence" value="ECO:0007669"/>
    <property type="project" value="TreeGrafter"/>
</dbReference>
<evidence type="ECO:0000256" key="7">
    <source>
        <dbReference type="ARBA" id="ARBA00024979"/>
    </source>
</evidence>
<dbReference type="InterPro" id="IPR018819">
    <property type="entry name" value="Nur1/Mug154"/>
</dbReference>
<dbReference type="RefSeq" id="XP_049266209.1">
    <property type="nucleotide sequence ID" value="XM_049408006.1"/>
</dbReference>
<evidence type="ECO:0000256" key="9">
    <source>
        <dbReference type="SAM" id="Phobius"/>
    </source>
</evidence>
<evidence type="ECO:0000256" key="6">
    <source>
        <dbReference type="ARBA" id="ARBA00023136"/>
    </source>
</evidence>
<name>A0A8J5QWE8_9ASCO</name>
<reference evidence="10 11" key="1">
    <citation type="journal article" date="2021" name="DNA Res.">
        <title>Genome analysis of Candida subhashii reveals its hybrid nature and dual mitochondrial genome conformations.</title>
        <authorList>
            <person name="Mixao V."/>
            <person name="Hegedusova E."/>
            <person name="Saus E."/>
            <person name="Pryszcz L.P."/>
            <person name="Cillingova A."/>
            <person name="Nosek J."/>
            <person name="Gabaldon T."/>
        </authorList>
    </citation>
    <scope>NUCLEOTIDE SEQUENCE [LARGE SCALE GENOMIC DNA]</scope>
    <source>
        <strain evidence="10 11">CBS 10753</strain>
    </source>
</reference>
<protein>
    <recommendedName>
        <fullName evidence="3">Nuclear rim protein 1</fullName>
    </recommendedName>
</protein>
<evidence type="ECO:0000313" key="11">
    <source>
        <dbReference type="Proteomes" id="UP000694255"/>
    </source>
</evidence>
<dbReference type="GO" id="GO:0043007">
    <property type="term" value="P:maintenance of rDNA"/>
    <property type="evidence" value="ECO:0007669"/>
    <property type="project" value="TreeGrafter"/>
</dbReference>
<dbReference type="AlphaFoldDB" id="A0A8J5QWE8"/>
<evidence type="ECO:0000313" key="10">
    <source>
        <dbReference type="EMBL" id="KAG7665977.1"/>
    </source>
</evidence>
<evidence type="ECO:0000256" key="8">
    <source>
        <dbReference type="SAM" id="MobiDB-lite"/>
    </source>
</evidence>
<evidence type="ECO:0000256" key="4">
    <source>
        <dbReference type="ARBA" id="ARBA00022692"/>
    </source>
</evidence>
<dbReference type="EMBL" id="JAGSYN010000044">
    <property type="protein sequence ID" value="KAG7665977.1"/>
    <property type="molecule type" value="Genomic_DNA"/>
</dbReference>